<evidence type="ECO:0000256" key="4">
    <source>
        <dbReference type="ARBA" id="ARBA00022840"/>
    </source>
</evidence>
<feature type="region of interest" description="Disordered" evidence="5">
    <location>
        <begin position="84"/>
        <end position="103"/>
    </location>
</feature>
<dbReference type="GO" id="GO:0005524">
    <property type="term" value="F:ATP binding"/>
    <property type="evidence" value="ECO:0007669"/>
    <property type="project" value="UniProtKB-KW"/>
</dbReference>
<evidence type="ECO:0000256" key="1">
    <source>
        <dbReference type="ARBA" id="ARBA00022741"/>
    </source>
</evidence>
<feature type="domain" description="DNA2/NAM7 helicase-like C-terminal" evidence="6">
    <location>
        <begin position="365"/>
        <end position="446"/>
    </location>
</feature>
<dbReference type="GO" id="GO:0016787">
    <property type="term" value="F:hydrolase activity"/>
    <property type="evidence" value="ECO:0007669"/>
    <property type="project" value="UniProtKB-KW"/>
</dbReference>
<name>A0A9W5XJT3_9ACTN</name>
<reference evidence="7" key="1">
    <citation type="submission" date="2021-01" db="EMBL/GenBank/DDBJ databases">
        <title>Whole genome shotgun sequence of Verrucosispora sediminis NBRC 107745.</title>
        <authorList>
            <person name="Komaki H."/>
            <person name="Tamura T."/>
        </authorList>
    </citation>
    <scope>NUCLEOTIDE SEQUENCE</scope>
    <source>
        <strain evidence="7">NBRC 107745</strain>
    </source>
</reference>
<protein>
    <submittedName>
        <fullName evidence="7">Helicase</fullName>
    </submittedName>
</protein>
<keyword evidence="8" id="KW-1185">Reference proteome</keyword>
<evidence type="ECO:0000256" key="5">
    <source>
        <dbReference type="SAM" id="MobiDB-lite"/>
    </source>
</evidence>
<keyword evidence="1" id="KW-0547">Nucleotide-binding</keyword>
<dbReference type="EMBL" id="BOPD01000013">
    <property type="protein sequence ID" value="GIJ33227.1"/>
    <property type="molecule type" value="Genomic_DNA"/>
</dbReference>
<dbReference type="GO" id="GO:0043139">
    <property type="term" value="F:5'-3' DNA helicase activity"/>
    <property type="evidence" value="ECO:0007669"/>
    <property type="project" value="TreeGrafter"/>
</dbReference>
<comment type="caution">
    <text evidence="7">The sequence shown here is derived from an EMBL/GenBank/DDBJ whole genome shotgun (WGS) entry which is preliminary data.</text>
</comment>
<dbReference type="PANTHER" id="PTHR43788:SF8">
    <property type="entry name" value="DNA-BINDING PROTEIN SMUBP-2"/>
    <property type="match status" value="1"/>
</dbReference>
<dbReference type="Proteomes" id="UP000607311">
    <property type="component" value="Unassembled WGS sequence"/>
</dbReference>
<keyword evidence="3 7" id="KW-0347">Helicase</keyword>
<proteinExistence type="predicted"/>
<dbReference type="AlphaFoldDB" id="A0A9W5XJT3"/>
<gene>
    <name evidence="7" type="ORF">Vse01_23750</name>
</gene>
<dbReference type="PANTHER" id="PTHR43788">
    <property type="entry name" value="DNA2/NAM7 HELICASE FAMILY MEMBER"/>
    <property type="match status" value="1"/>
</dbReference>
<evidence type="ECO:0000313" key="7">
    <source>
        <dbReference type="EMBL" id="GIJ33227.1"/>
    </source>
</evidence>
<dbReference type="InterPro" id="IPR041679">
    <property type="entry name" value="DNA2/NAM7-like_C"/>
</dbReference>
<dbReference type="InterPro" id="IPR027417">
    <property type="entry name" value="P-loop_NTPase"/>
</dbReference>
<dbReference type="Gene3D" id="3.40.50.300">
    <property type="entry name" value="P-loop containing nucleotide triphosphate hydrolases"/>
    <property type="match status" value="2"/>
</dbReference>
<dbReference type="Pfam" id="PF13087">
    <property type="entry name" value="AAA_12"/>
    <property type="match status" value="1"/>
</dbReference>
<organism evidence="7 8">
    <name type="scientific">Micromonospora sediminimaris</name>
    <dbReference type="NCBI Taxonomy" id="547162"/>
    <lineage>
        <taxon>Bacteria</taxon>
        <taxon>Bacillati</taxon>
        <taxon>Actinomycetota</taxon>
        <taxon>Actinomycetes</taxon>
        <taxon>Micromonosporales</taxon>
        <taxon>Micromonosporaceae</taxon>
        <taxon>Micromonospora</taxon>
    </lineage>
</organism>
<evidence type="ECO:0000256" key="2">
    <source>
        <dbReference type="ARBA" id="ARBA00022801"/>
    </source>
</evidence>
<keyword evidence="4" id="KW-0067">ATP-binding</keyword>
<evidence type="ECO:0000313" key="8">
    <source>
        <dbReference type="Proteomes" id="UP000607311"/>
    </source>
</evidence>
<keyword evidence="2" id="KW-0378">Hydrolase</keyword>
<dbReference type="InterPro" id="IPR050534">
    <property type="entry name" value="Coronavir_polyprotein_1ab"/>
</dbReference>
<evidence type="ECO:0000259" key="6">
    <source>
        <dbReference type="Pfam" id="PF13087"/>
    </source>
</evidence>
<evidence type="ECO:0000256" key="3">
    <source>
        <dbReference type="ARBA" id="ARBA00022806"/>
    </source>
</evidence>
<accession>A0A9W5XJT3</accession>
<dbReference type="SUPFAM" id="SSF52540">
    <property type="entry name" value="P-loop containing nucleoside triphosphate hydrolases"/>
    <property type="match status" value="1"/>
</dbReference>
<sequence>MRPVGEIGLTSGLAVPPGLAVPRELAVPPGLAVLPTVAAERVITAVLADLRSGEHRGVVVDSPPGAGKSTLVVRAAIELAASWSGDTDRGGGGPGSAAPSGDALRRGEPLMIIAQTNEQVDDLIDRLASKAPQLRLGRLSAGDYRASPRVRAHAQVRVAAKVGDLAASAVVVGTAAKWATVTEGCWPWAIVDEAYQMRSDALLRVAGRFERALFVGDPGQLDPFSTVESGRWAGLTWDPMQSAVAVLLRHNPHLPVHRLPVSWRLPASAAPVVSRAFYPFTGFRSGTGPDDRALHLTEPGSGDAVDMAVESAAATGWALYELPARHTLRTDGEAAAACAALALRVLRRGAVAVSEQAPGGAPVTADRIAVGAAHRDQVAAIRARLGEAGADVTVDTANRLQGREYDVTIVLHPLSGRRDATAFHLESGRLCVLTSRHRHACLVVARAGIGELLDAHPSTEAPQLDVPVRFPDGWEANQAILAHLAAMPQPPD</sequence>